<organism evidence="8 9">
    <name type="scientific">Cymbomonas tetramitiformis</name>
    <dbReference type="NCBI Taxonomy" id="36881"/>
    <lineage>
        <taxon>Eukaryota</taxon>
        <taxon>Viridiplantae</taxon>
        <taxon>Chlorophyta</taxon>
        <taxon>Pyramimonadophyceae</taxon>
        <taxon>Pyramimonadales</taxon>
        <taxon>Pyramimonadaceae</taxon>
        <taxon>Cymbomonas</taxon>
    </lineage>
</organism>
<dbReference type="AlphaFoldDB" id="A0AAE0GJP1"/>
<dbReference type="GO" id="GO:0051537">
    <property type="term" value="F:2 iron, 2 sulfur cluster binding"/>
    <property type="evidence" value="ECO:0007669"/>
    <property type="project" value="UniProtKB-KW"/>
</dbReference>
<dbReference type="InterPro" id="IPR018967">
    <property type="entry name" value="FeS-contain_CDGSH-typ"/>
</dbReference>
<keyword evidence="3" id="KW-0408">Iron</keyword>
<dbReference type="PANTHER" id="PTHR13680">
    <property type="entry name" value="CDGSH IRON-SULFUR DOMAIN-CONTAINING PROTEIN 1"/>
    <property type="match status" value="1"/>
</dbReference>
<evidence type="ECO:0000256" key="2">
    <source>
        <dbReference type="ARBA" id="ARBA00022723"/>
    </source>
</evidence>
<proteinExistence type="predicted"/>
<evidence type="ECO:0000259" key="7">
    <source>
        <dbReference type="SMART" id="SM00704"/>
    </source>
</evidence>
<dbReference type="EMBL" id="LGRX02005038">
    <property type="protein sequence ID" value="KAK3279270.1"/>
    <property type="molecule type" value="Genomic_DNA"/>
</dbReference>
<dbReference type="GO" id="GO:0046872">
    <property type="term" value="F:metal ion binding"/>
    <property type="evidence" value="ECO:0007669"/>
    <property type="project" value="UniProtKB-KW"/>
</dbReference>
<evidence type="ECO:0000313" key="9">
    <source>
        <dbReference type="Proteomes" id="UP001190700"/>
    </source>
</evidence>
<protein>
    <recommendedName>
        <fullName evidence="7">Iron-binding zinc finger CDGSH type domain-containing protein</fullName>
    </recommendedName>
</protein>
<comment type="cofactor">
    <cofactor evidence="5">
        <name>[2Fe-2S] cluster</name>
        <dbReference type="ChEBI" id="CHEBI:190135"/>
    </cofactor>
</comment>
<keyword evidence="9" id="KW-1185">Reference proteome</keyword>
<dbReference type="Pfam" id="PF09360">
    <property type="entry name" value="zf-CDGSH"/>
    <property type="match status" value="1"/>
</dbReference>
<evidence type="ECO:0000256" key="5">
    <source>
        <dbReference type="ARBA" id="ARBA00034078"/>
    </source>
</evidence>
<evidence type="ECO:0000256" key="6">
    <source>
        <dbReference type="SAM" id="Phobius"/>
    </source>
</evidence>
<dbReference type="GO" id="GO:0010506">
    <property type="term" value="P:regulation of autophagy"/>
    <property type="evidence" value="ECO:0007669"/>
    <property type="project" value="InterPro"/>
</dbReference>
<evidence type="ECO:0000256" key="3">
    <source>
        <dbReference type="ARBA" id="ARBA00023004"/>
    </source>
</evidence>
<dbReference type="Gene3D" id="3.40.5.90">
    <property type="entry name" value="CDGSH iron-sulfur domain, mitoNEET-type"/>
    <property type="match status" value="1"/>
</dbReference>
<dbReference type="Proteomes" id="UP001190700">
    <property type="component" value="Unassembled WGS sequence"/>
</dbReference>
<evidence type="ECO:0000256" key="1">
    <source>
        <dbReference type="ARBA" id="ARBA00022714"/>
    </source>
</evidence>
<accession>A0AAE0GJP1</accession>
<evidence type="ECO:0000313" key="8">
    <source>
        <dbReference type="EMBL" id="KAK3279270.1"/>
    </source>
</evidence>
<feature type="domain" description="Iron-binding zinc finger CDGSH type" evidence="7">
    <location>
        <begin position="52"/>
        <end position="93"/>
    </location>
</feature>
<dbReference type="SMART" id="SM00704">
    <property type="entry name" value="ZnF_CDGSH"/>
    <property type="match status" value="1"/>
</dbReference>
<dbReference type="InterPro" id="IPR045131">
    <property type="entry name" value="CISD1/2"/>
</dbReference>
<keyword evidence="1" id="KW-0001">2Fe-2S</keyword>
<dbReference type="GO" id="GO:0005741">
    <property type="term" value="C:mitochondrial outer membrane"/>
    <property type="evidence" value="ECO:0007669"/>
    <property type="project" value="TreeGrafter"/>
</dbReference>
<keyword evidence="6" id="KW-1133">Transmembrane helix</keyword>
<keyword evidence="6" id="KW-0472">Membrane</keyword>
<keyword evidence="2" id="KW-0479">Metal-binding</keyword>
<evidence type="ECO:0000256" key="4">
    <source>
        <dbReference type="ARBA" id="ARBA00023014"/>
    </source>
</evidence>
<dbReference type="FunFam" id="3.40.5.90:FF:000001">
    <property type="entry name" value="CDGSH iron-sulfur domain-containing protein 1"/>
    <property type="match status" value="1"/>
</dbReference>
<reference evidence="8 9" key="1">
    <citation type="journal article" date="2015" name="Genome Biol. Evol.">
        <title>Comparative Genomics of a Bacterivorous Green Alga Reveals Evolutionary Causalities and Consequences of Phago-Mixotrophic Mode of Nutrition.</title>
        <authorList>
            <person name="Burns J.A."/>
            <person name="Paasch A."/>
            <person name="Narechania A."/>
            <person name="Kim E."/>
        </authorList>
    </citation>
    <scope>NUCLEOTIDE SEQUENCE [LARGE SCALE GENOMIC DNA]</scope>
    <source>
        <strain evidence="8 9">PLY_AMNH</strain>
    </source>
</reference>
<sequence length="105" mass="11608">MEGKDPALVVLSSCLVTAFSVFVLMFLLKPKAKKEASWVNKNFGKDCDKCVNFLTPTEIEDLLKDGKPKAFCRCWKSKTFPMCDGSHAAHNKETGDNTGPLVIKP</sequence>
<gene>
    <name evidence="8" type="ORF">CYMTET_12833</name>
</gene>
<comment type="caution">
    <text evidence="8">The sequence shown here is derived from an EMBL/GenBank/DDBJ whole genome shotgun (WGS) entry which is preliminary data.</text>
</comment>
<name>A0AAE0GJP1_9CHLO</name>
<keyword evidence="4" id="KW-0411">Iron-sulfur</keyword>
<dbReference type="InterPro" id="IPR042216">
    <property type="entry name" value="MitoNEET_CISD"/>
</dbReference>
<keyword evidence="6" id="KW-0812">Transmembrane</keyword>
<dbReference type="PANTHER" id="PTHR13680:SF5">
    <property type="entry name" value="CDGSH IRON-SULFUR DOMAIN-CONTAINING PROTEIN 1"/>
    <property type="match status" value="1"/>
</dbReference>
<feature type="transmembrane region" description="Helical" evidence="6">
    <location>
        <begin position="6"/>
        <end position="28"/>
    </location>
</feature>